<dbReference type="SUPFAM" id="SSF53474">
    <property type="entry name" value="alpha/beta-Hydrolases"/>
    <property type="match status" value="1"/>
</dbReference>
<protein>
    <submittedName>
        <fullName evidence="1">Alpha/beta hydrolase</fullName>
    </submittedName>
</protein>
<evidence type="ECO:0000313" key="1">
    <source>
        <dbReference type="EMBL" id="TKK88936.1"/>
    </source>
</evidence>
<accession>A0A4U3MLS2</accession>
<organism evidence="1 2">
    <name type="scientific">Enterococcus faecalis</name>
    <name type="common">Streptococcus faecalis</name>
    <dbReference type="NCBI Taxonomy" id="1351"/>
    <lineage>
        <taxon>Bacteria</taxon>
        <taxon>Bacillati</taxon>
        <taxon>Bacillota</taxon>
        <taxon>Bacilli</taxon>
        <taxon>Lactobacillales</taxon>
        <taxon>Enterococcaceae</taxon>
        <taxon>Enterococcus</taxon>
    </lineage>
</organism>
<keyword evidence="1" id="KW-0378">Hydrolase</keyword>
<reference evidence="1 2" key="1">
    <citation type="submission" date="2019-02" db="EMBL/GenBank/DDBJ databases">
        <title>Bacteria dissemination in different level of health care in South Africa: the effectiveness of infections prevention and control.</title>
        <authorList>
            <person name="Shobo C."/>
            <person name="Amoako D.G."/>
            <person name="Allam M."/>
            <person name="Ismail A."/>
            <person name="Bester L.A."/>
            <person name="Essack S.Y."/>
        </authorList>
    </citation>
    <scope>NUCLEOTIDE SEQUENCE [LARGE SCALE GENOMIC DNA]</scope>
    <source>
        <strain evidence="1 2">2SIL2</strain>
    </source>
</reference>
<dbReference type="Gene3D" id="3.40.50.1820">
    <property type="entry name" value="alpha/beta hydrolase"/>
    <property type="match status" value="1"/>
</dbReference>
<gene>
    <name evidence="1" type="ORF">EY666_05065</name>
</gene>
<comment type="caution">
    <text evidence="1">The sequence shown here is derived from an EMBL/GenBank/DDBJ whole genome shotgun (WGS) entry which is preliminary data.</text>
</comment>
<dbReference type="AlphaFoldDB" id="A0A4U3MLS2"/>
<name>A0A4U3MLS2_ENTFL</name>
<sequence>MHLKNNQTLANGATVTIYPTTTESTNYVVYLHGGGMIYGTKSDLPEELKELFTSNGYTVLALDYLLAPNTKIDHIL</sequence>
<feature type="non-terminal residue" evidence="1">
    <location>
        <position position="76"/>
    </location>
</feature>
<evidence type="ECO:0000313" key="2">
    <source>
        <dbReference type="Proteomes" id="UP000305511"/>
    </source>
</evidence>
<proteinExistence type="predicted"/>
<dbReference type="GO" id="GO:0016787">
    <property type="term" value="F:hydrolase activity"/>
    <property type="evidence" value="ECO:0007669"/>
    <property type="project" value="UniProtKB-KW"/>
</dbReference>
<dbReference type="Proteomes" id="UP000305511">
    <property type="component" value="Unassembled WGS sequence"/>
</dbReference>
<dbReference type="InterPro" id="IPR029058">
    <property type="entry name" value="AB_hydrolase_fold"/>
</dbReference>
<dbReference type="EMBL" id="SIYF01000110">
    <property type="protein sequence ID" value="TKK88936.1"/>
    <property type="molecule type" value="Genomic_DNA"/>
</dbReference>